<dbReference type="Pfam" id="PF04180">
    <property type="entry name" value="LTV"/>
    <property type="match status" value="1"/>
</dbReference>
<dbReference type="EMBL" id="RWIC01000034">
    <property type="protein sequence ID" value="TKC52316.1"/>
    <property type="molecule type" value="Genomic_DNA"/>
</dbReference>
<gene>
    <name evidence="1" type="ORF">EI555_000679</name>
</gene>
<dbReference type="AlphaFoldDB" id="A0A4U1FST3"/>
<evidence type="ECO:0000313" key="1">
    <source>
        <dbReference type="EMBL" id="TKC52316.1"/>
    </source>
</evidence>
<name>A0A4U1FST3_MONMO</name>
<evidence type="ECO:0000313" key="2">
    <source>
        <dbReference type="Proteomes" id="UP000308365"/>
    </source>
</evidence>
<accession>A0A4U1FST3</accession>
<proteinExistence type="predicted"/>
<sequence length="200" mass="22892">MKMHPRGFCCLHKINEECEQNRGSYEEFFDNDYNYLRHLKESSGPYFASEFKEGIELVNKTAAILGPQLDLDPDVVAALGDDFDFVIQHLYNNNIGAPDNAKLEGSINVSIDSNRLHEVLNDECKEKAENYSEDEGLPVNDIDESEEEEMVSLVLEEAKENLSNINQSPNKSKYLIEQEYLSMAYQRKDSQQNKLISIDD</sequence>
<comment type="caution">
    <text evidence="1">The sequence shown here is derived from an EMBL/GenBank/DDBJ whole genome shotgun (WGS) entry which is preliminary data.</text>
</comment>
<reference evidence="2" key="1">
    <citation type="journal article" date="2019" name="IScience">
        <title>Narwhal Genome Reveals Long-Term Low Genetic Diversity despite Current Large Abundance Size.</title>
        <authorList>
            <person name="Westbury M.V."/>
            <person name="Petersen B."/>
            <person name="Garde E."/>
            <person name="Heide-Jorgensen M.P."/>
            <person name="Lorenzen E.D."/>
        </authorList>
    </citation>
    <scope>NUCLEOTIDE SEQUENCE [LARGE SCALE GENOMIC DNA]</scope>
</reference>
<organism evidence="1 2">
    <name type="scientific">Monodon monoceros</name>
    <name type="common">Narwhal</name>
    <name type="synonym">Ceratodon monodon</name>
    <dbReference type="NCBI Taxonomy" id="40151"/>
    <lineage>
        <taxon>Eukaryota</taxon>
        <taxon>Metazoa</taxon>
        <taxon>Chordata</taxon>
        <taxon>Craniata</taxon>
        <taxon>Vertebrata</taxon>
        <taxon>Euteleostomi</taxon>
        <taxon>Mammalia</taxon>
        <taxon>Eutheria</taxon>
        <taxon>Laurasiatheria</taxon>
        <taxon>Artiodactyla</taxon>
        <taxon>Whippomorpha</taxon>
        <taxon>Cetacea</taxon>
        <taxon>Odontoceti</taxon>
        <taxon>Monodontidae</taxon>
        <taxon>Monodon</taxon>
    </lineage>
</organism>
<protein>
    <submittedName>
        <fullName evidence="1">Uncharacterized protein</fullName>
    </submittedName>
</protein>
<dbReference type="Proteomes" id="UP000308365">
    <property type="component" value="Unassembled WGS sequence"/>
</dbReference>
<dbReference type="GO" id="GO:0042274">
    <property type="term" value="P:ribosomal small subunit biogenesis"/>
    <property type="evidence" value="ECO:0007669"/>
    <property type="project" value="InterPro"/>
</dbReference>
<dbReference type="InterPro" id="IPR007307">
    <property type="entry name" value="Ltv1"/>
</dbReference>